<gene>
    <name evidence="1" type="ORF">WA026_014608</name>
</gene>
<protein>
    <submittedName>
        <fullName evidence="1">Uncharacterized protein</fullName>
    </submittedName>
</protein>
<organism evidence="1 2">
    <name type="scientific">Henosepilachna vigintioctopunctata</name>
    <dbReference type="NCBI Taxonomy" id="420089"/>
    <lineage>
        <taxon>Eukaryota</taxon>
        <taxon>Metazoa</taxon>
        <taxon>Ecdysozoa</taxon>
        <taxon>Arthropoda</taxon>
        <taxon>Hexapoda</taxon>
        <taxon>Insecta</taxon>
        <taxon>Pterygota</taxon>
        <taxon>Neoptera</taxon>
        <taxon>Endopterygota</taxon>
        <taxon>Coleoptera</taxon>
        <taxon>Polyphaga</taxon>
        <taxon>Cucujiformia</taxon>
        <taxon>Coccinelloidea</taxon>
        <taxon>Coccinellidae</taxon>
        <taxon>Epilachninae</taxon>
        <taxon>Epilachnini</taxon>
        <taxon>Henosepilachna</taxon>
    </lineage>
</organism>
<name>A0AAW1VEM4_9CUCU</name>
<proteinExistence type="predicted"/>
<comment type="caution">
    <text evidence="1">The sequence shown here is derived from an EMBL/GenBank/DDBJ whole genome shotgun (WGS) entry which is preliminary data.</text>
</comment>
<dbReference type="AlphaFoldDB" id="A0AAW1VEM4"/>
<sequence length="103" mass="12234">MKILRWACGVTSLNIVRNEYIRGSFNVASIAAKVRESHLSWYGHIKRREADYVFTTVLNPPNPIGRRDRPLATWWNNIKRVMDHDNHTTQNKVLRQMYRETRP</sequence>
<accession>A0AAW1VEM4</accession>
<keyword evidence="2" id="KW-1185">Reference proteome</keyword>
<reference evidence="1 2" key="1">
    <citation type="submission" date="2023-03" db="EMBL/GenBank/DDBJ databases">
        <title>Genome insight into feeding habits of ladybird beetles.</title>
        <authorList>
            <person name="Li H.-S."/>
            <person name="Huang Y.-H."/>
            <person name="Pang H."/>
        </authorList>
    </citation>
    <scope>NUCLEOTIDE SEQUENCE [LARGE SCALE GENOMIC DNA]</scope>
    <source>
        <strain evidence="1">SYSU_2023b</strain>
        <tissue evidence="1">Whole body</tissue>
    </source>
</reference>
<evidence type="ECO:0000313" key="1">
    <source>
        <dbReference type="EMBL" id="KAK9891367.1"/>
    </source>
</evidence>
<dbReference type="EMBL" id="JARQZJ010000128">
    <property type="protein sequence ID" value="KAK9891367.1"/>
    <property type="molecule type" value="Genomic_DNA"/>
</dbReference>
<dbReference type="Proteomes" id="UP001431783">
    <property type="component" value="Unassembled WGS sequence"/>
</dbReference>
<evidence type="ECO:0000313" key="2">
    <source>
        <dbReference type="Proteomes" id="UP001431783"/>
    </source>
</evidence>